<dbReference type="InterPro" id="IPR017439">
    <property type="entry name" value="Amidohydrolase"/>
</dbReference>
<evidence type="ECO:0000313" key="3">
    <source>
        <dbReference type="EMBL" id="CAB5050019.1"/>
    </source>
</evidence>
<dbReference type="PANTHER" id="PTHR11014">
    <property type="entry name" value="PEPTIDASE M20 FAMILY MEMBER"/>
    <property type="match status" value="1"/>
</dbReference>
<dbReference type="Gene3D" id="3.40.630.10">
    <property type="entry name" value="Zn peptidases"/>
    <property type="match status" value="1"/>
</dbReference>
<proteinExistence type="predicted"/>
<dbReference type="FunFam" id="3.30.70.360:FF:000001">
    <property type="entry name" value="N-acetyldiaminopimelate deacetylase"/>
    <property type="match status" value="1"/>
</dbReference>
<dbReference type="InterPro" id="IPR036264">
    <property type="entry name" value="Bact_exopeptidase_dim_dom"/>
</dbReference>
<sequence length="423" mass="45257">MCLPYDMAKNTLNTDDARDQHGNPAGILEQANDLFDESVALRRELHKWPELGNHLPRTRDAVLAALQGLPLDITLHETTSGIAAMLTGDKPGDTVLIRGDMDALPMPEDTDLDFKSNIENAMHACGHDTHTSMLVGAAKLLSARKADITGRVLFMFQPGEEGFNGASEMLNEGLLDVGTESPITGAYAIHAGANIPGGFIGLKGGTIMASSDFMIITVKGRGGHGSAPHFTLDPVPVACEIVQALQTLVTRRVDVFDPGVISVTQIHTGTANNVIPETATINGTIRAVSERTRSLLHDGIRRVAEGIAAAHGMEAEVDLHIGYDVTVNNEDKASFAADVATAVSGDRNVRIMDHPVMGAEDFSYVLNRVPGAMMFLGLMPEGMDIMKAAPNHSNRAIYEETQMRRGIAVYSSLALRHLGVPLS</sequence>
<reference evidence="3" key="1">
    <citation type="submission" date="2020-05" db="EMBL/GenBank/DDBJ databases">
        <authorList>
            <person name="Chiriac C."/>
            <person name="Salcher M."/>
            <person name="Ghai R."/>
            <person name="Kavagutti S V."/>
        </authorList>
    </citation>
    <scope>NUCLEOTIDE SEQUENCE</scope>
</reference>
<dbReference type="InterPro" id="IPR002933">
    <property type="entry name" value="Peptidase_M20"/>
</dbReference>
<dbReference type="EMBL" id="CAFBQH010000047">
    <property type="protein sequence ID" value="CAB5050019.1"/>
    <property type="molecule type" value="Genomic_DNA"/>
</dbReference>
<dbReference type="Pfam" id="PF01546">
    <property type="entry name" value="Peptidase_M20"/>
    <property type="match status" value="1"/>
</dbReference>
<dbReference type="SUPFAM" id="SSF53187">
    <property type="entry name" value="Zn-dependent exopeptidases"/>
    <property type="match status" value="1"/>
</dbReference>
<dbReference type="CDD" id="cd03886">
    <property type="entry name" value="M20_Acy1"/>
    <property type="match status" value="1"/>
</dbReference>
<dbReference type="PIRSF" id="PIRSF005962">
    <property type="entry name" value="Pept_M20D_amidohydro"/>
    <property type="match status" value="1"/>
</dbReference>
<dbReference type="GO" id="GO:0016787">
    <property type="term" value="F:hydrolase activity"/>
    <property type="evidence" value="ECO:0007669"/>
    <property type="project" value="UniProtKB-KW"/>
</dbReference>
<gene>
    <name evidence="3" type="ORF">UFOPK4293_00883</name>
</gene>
<dbReference type="Gene3D" id="3.30.70.360">
    <property type="match status" value="1"/>
</dbReference>
<evidence type="ECO:0000256" key="1">
    <source>
        <dbReference type="ARBA" id="ARBA00022801"/>
    </source>
</evidence>
<dbReference type="AlphaFoldDB" id="A0A6J7T884"/>
<dbReference type="Pfam" id="PF07687">
    <property type="entry name" value="M20_dimer"/>
    <property type="match status" value="1"/>
</dbReference>
<name>A0A6J7T884_9ZZZZ</name>
<dbReference type="InterPro" id="IPR011650">
    <property type="entry name" value="Peptidase_M20_dimer"/>
</dbReference>
<dbReference type="PANTHER" id="PTHR11014:SF63">
    <property type="entry name" value="METALLOPEPTIDASE, PUTATIVE (AFU_ORTHOLOGUE AFUA_6G09600)-RELATED"/>
    <property type="match status" value="1"/>
</dbReference>
<protein>
    <submittedName>
        <fullName evidence="3">Unannotated protein</fullName>
    </submittedName>
</protein>
<keyword evidence="1" id="KW-0378">Hydrolase</keyword>
<organism evidence="3">
    <name type="scientific">freshwater metagenome</name>
    <dbReference type="NCBI Taxonomy" id="449393"/>
    <lineage>
        <taxon>unclassified sequences</taxon>
        <taxon>metagenomes</taxon>
        <taxon>ecological metagenomes</taxon>
    </lineage>
</organism>
<dbReference type="SUPFAM" id="SSF55031">
    <property type="entry name" value="Bacterial exopeptidase dimerisation domain"/>
    <property type="match status" value="1"/>
</dbReference>
<evidence type="ECO:0000259" key="2">
    <source>
        <dbReference type="Pfam" id="PF07687"/>
    </source>
</evidence>
<feature type="domain" description="Peptidase M20 dimerisation" evidence="2">
    <location>
        <begin position="214"/>
        <end position="304"/>
    </location>
</feature>
<dbReference type="NCBIfam" id="TIGR01891">
    <property type="entry name" value="amidohydrolases"/>
    <property type="match status" value="1"/>
</dbReference>
<accession>A0A6J7T884</accession>